<reference evidence="2" key="1">
    <citation type="submission" date="2014-02" db="EMBL/GenBank/DDBJ databases">
        <title>Expanding our view of genomic diversity in Candidatus Accumulibacter clades.</title>
        <authorList>
            <person name="Skennerton C.T."/>
            <person name="Barr J.J."/>
            <person name="Slater F.R."/>
            <person name="Bond P.L."/>
            <person name="Tyson G.W."/>
        </authorList>
    </citation>
    <scope>NUCLEOTIDE SEQUENCE [LARGE SCALE GENOMIC DNA]</scope>
</reference>
<comment type="caution">
    <text evidence="2">The sequence shown here is derived from an EMBL/GenBank/DDBJ whole genome shotgun (WGS) entry which is preliminary data.</text>
</comment>
<dbReference type="PANTHER" id="PTHR36173">
    <property type="entry name" value="RIBONUCLEASE VAPC16-RELATED"/>
    <property type="match status" value="1"/>
</dbReference>
<dbReference type="InterPro" id="IPR029060">
    <property type="entry name" value="PIN-like_dom_sf"/>
</dbReference>
<dbReference type="GO" id="GO:0016787">
    <property type="term" value="F:hydrolase activity"/>
    <property type="evidence" value="ECO:0007669"/>
    <property type="project" value="UniProtKB-KW"/>
</dbReference>
<dbReference type="SUPFAM" id="SSF88723">
    <property type="entry name" value="PIN domain-like"/>
    <property type="match status" value="1"/>
</dbReference>
<dbReference type="InterPro" id="IPR041705">
    <property type="entry name" value="PIN_Sll0205"/>
</dbReference>
<sequence>MEGAGVIVLDTHALLWMDRDDPALGPFARCLIEDVWRAGQVAVSAISFWEAAMLAQRGRIVLPLPATEWRSELLQAGLREFALDGRIGILATQLENMHRDPADRFIVATSLQHQATLITADVSILAWASHLPRQDARL</sequence>
<evidence type="ECO:0000313" key="2">
    <source>
        <dbReference type="EMBL" id="KFB77292.1"/>
    </source>
</evidence>
<evidence type="ECO:0000259" key="1">
    <source>
        <dbReference type="Pfam" id="PF01850"/>
    </source>
</evidence>
<dbReference type="PANTHER" id="PTHR36173:SF1">
    <property type="entry name" value="RIBONUCLEASE VAPC22"/>
    <property type="match status" value="1"/>
</dbReference>
<keyword evidence="2" id="KW-0378">Hydrolase</keyword>
<dbReference type="InterPro" id="IPR052919">
    <property type="entry name" value="TA_system_RNase"/>
</dbReference>
<dbReference type="Proteomes" id="UP000021315">
    <property type="component" value="Unassembled WGS sequence"/>
</dbReference>
<name>A0A080M7M9_9PROT</name>
<feature type="domain" description="PIN" evidence="1">
    <location>
        <begin position="7"/>
        <end position="121"/>
    </location>
</feature>
<dbReference type="InterPro" id="IPR002716">
    <property type="entry name" value="PIN_dom"/>
</dbReference>
<dbReference type="Gene3D" id="3.40.50.1010">
    <property type="entry name" value="5'-nuclease"/>
    <property type="match status" value="1"/>
</dbReference>
<dbReference type="EC" id="3.1.-.-" evidence="2"/>
<organism evidence="2 3">
    <name type="scientific">Candidatus Accumulibacter cognatus</name>
    <dbReference type="NCBI Taxonomy" id="2954383"/>
    <lineage>
        <taxon>Bacteria</taxon>
        <taxon>Pseudomonadati</taxon>
        <taxon>Pseudomonadota</taxon>
        <taxon>Betaproteobacteria</taxon>
        <taxon>Candidatus Accumulibacter</taxon>
    </lineage>
</organism>
<dbReference type="CDD" id="cd09872">
    <property type="entry name" value="PIN_Sll0205-like"/>
    <property type="match status" value="1"/>
</dbReference>
<dbReference type="RefSeq" id="WP_246149052.1">
    <property type="nucleotide sequence ID" value="NZ_JDST02000030.1"/>
</dbReference>
<protein>
    <submittedName>
        <fullName evidence="2">Ribonuclease VapC22</fullName>
        <ecNumber evidence="2">3.1.-.-</ecNumber>
    </submittedName>
</protein>
<gene>
    <name evidence="2" type="ORF">AW06_001528</name>
</gene>
<dbReference type="Pfam" id="PF01850">
    <property type="entry name" value="PIN"/>
    <property type="match status" value="1"/>
</dbReference>
<dbReference type="EMBL" id="JDST02000030">
    <property type="protein sequence ID" value="KFB77292.1"/>
    <property type="molecule type" value="Genomic_DNA"/>
</dbReference>
<proteinExistence type="predicted"/>
<keyword evidence="3" id="KW-1185">Reference proteome</keyword>
<dbReference type="AlphaFoldDB" id="A0A080M7M9"/>
<dbReference type="STRING" id="1453999.AW06_001528"/>
<evidence type="ECO:0000313" key="3">
    <source>
        <dbReference type="Proteomes" id="UP000021315"/>
    </source>
</evidence>
<accession>A0A080M7M9</accession>